<evidence type="ECO:0000256" key="2">
    <source>
        <dbReference type="ARBA" id="ARBA00008333"/>
    </source>
</evidence>
<keyword evidence="4 6" id="KW-1133">Transmembrane helix</keyword>
<evidence type="ECO:0000256" key="5">
    <source>
        <dbReference type="ARBA" id="ARBA00023136"/>
    </source>
</evidence>
<comment type="caution">
    <text evidence="7">The sequence shown here is derived from an EMBL/GenBank/DDBJ whole genome shotgun (WGS) entry which is preliminary data.</text>
</comment>
<dbReference type="PANTHER" id="PTHR31632">
    <property type="entry name" value="IRON TRANSPORTER FTH1"/>
    <property type="match status" value="1"/>
</dbReference>
<comment type="similarity">
    <text evidence="2">Belongs to the oxidase-dependent Fe transporter (OFeT) (TC 9.A.10.1) family.</text>
</comment>
<reference evidence="7 8" key="1">
    <citation type="submission" date="2020-08" db="EMBL/GenBank/DDBJ databases">
        <title>Genomic Encyclopedia of Type Strains, Phase IV (KMG-IV): sequencing the most valuable type-strain genomes for metagenomic binning, comparative biology and taxonomic classification.</title>
        <authorList>
            <person name="Goeker M."/>
        </authorList>
    </citation>
    <scope>NUCLEOTIDE SEQUENCE [LARGE SCALE GENOMIC DNA]</scope>
    <source>
        <strain evidence="7 8">DSM 26385</strain>
    </source>
</reference>
<dbReference type="GO" id="GO:0033573">
    <property type="term" value="C:high-affinity iron permease complex"/>
    <property type="evidence" value="ECO:0007669"/>
    <property type="project" value="InterPro"/>
</dbReference>
<dbReference type="Proteomes" id="UP000584824">
    <property type="component" value="Unassembled WGS sequence"/>
</dbReference>
<sequence>MSTLQREFLEGATALIAAGVLVYVTHWMFRKAHVGDWVAEIGRRTSAVTRSGQITNMFGGLTVFGLAFLVVFREGFETVLFYEALLADAPAMPVLGGLVLGAVLAMTSAYLILGLEKRLPVTAFFRVTGGLLALMSITLVGSGIRGLQTAALMPATPVPWFPDHAWLQLYLGIYPVSEALLSQAIVAGGLLLSAGWLLRRRAKPVSQPELPLG</sequence>
<keyword evidence="8" id="KW-1185">Reference proteome</keyword>
<dbReference type="EMBL" id="JACIDU010000005">
    <property type="protein sequence ID" value="MBB4102974.1"/>
    <property type="molecule type" value="Genomic_DNA"/>
</dbReference>
<accession>A0A7W6K0K6</accession>
<name>A0A7W6K0K6_9HYPH</name>
<feature type="transmembrane region" description="Helical" evidence="6">
    <location>
        <begin position="179"/>
        <end position="198"/>
    </location>
</feature>
<dbReference type="GO" id="GO:0015093">
    <property type="term" value="F:ferrous iron transmembrane transporter activity"/>
    <property type="evidence" value="ECO:0007669"/>
    <property type="project" value="TreeGrafter"/>
</dbReference>
<evidence type="ECO:0000256" key="3">
    <source>
        <dbReference type="ARBA" id="ARBA00022692"/>
    </source>
</evidence>
<dbReference type="PANTHER" id="PTHR31632:SF2">
    <property type="entry name" value="PLASMA MEMBRANE IRON PERMEASE"/>
    <property type="match status" value="1"/>
</dbReference>
<feature type="transmembrane region" description="Helical" evidence="6">
    <location>
        <begin position="12"/>
        <end position="29"/>
    </location>
</feature>
<feature type="transmembrane region" description="Helical" evidence="6">
    <location>
        <begin position="92"/>
        <end position="112"/>
    </location>
</feature>
<dbReference type="RefSeq" id="WP_183791081.1">
    <property type="nucleotide sequence ID" value="NZ_JACIDU010000005.1"/>
</dbReference>
<feature type="transmembrane region" description="Helical" evidence="6">
    <location>
        <begin position="124"/>
        <end position="144"/>
    </location>
</feature>
<keyword evidence="3 6" id="KW-0812">Transmembrane</keyword>
<evidence type="ECO:0000313" key="8">
    <source>
        <dbReference type="Proteomes" id="UP000584824"/>
    </source>
</evidence>
<dbReference type="AlphaFoldDB" id="A0A7W6K0K6"/>
<feature type="transmembrane region" description="Helical" evidence="6">
    <location>
        <begin position="54"/>
        <end position="72"/>
    </location>
</feature>
<dbReference type="InterPro" id="IPR004923">
    <property type="entry name" value="FTR1/Fip1/EfeU"/>
</dbReference>
<dbReference type="Pfam" id="PF03239">
    <property type="entry name" value="FTR1"/>
    <property type="match status" value="1"/>
</dbReference>
<proteinExistence type="inferred from homology"/>
<comment type="subcellular location">
    <subcellularLocation>
        <location evidence="1">Membrane</location>
        <topology evidence="1">Multi-pass membrane protein</topology>
    </subcellularLocation>
</comment>
<evidence type="ECO:0000256" key="4">
    <source>
        <dbReference type="ARBA" id="ARBA00022989"/>
    </source>
</evidence>
<evidence type="ECO:0000256" key="1">
    <source>
        <dbReference type="ARBA" id="ARBA00004141"/>
    </source>
</evidence>
<protein>
    <submittedName>
        <fullName evidence="7">FTR1 family protein</fullName>
    </submittedName>
</protein>
<organism evidence="7 8">
    <name type="scientific">Allorhizobium borbori</name>
    <dbReference type="NCBI Taxonomy" id="485907"/>
    <lineage>
        <taxon>Bacteria</taxon>
        <taxon>Pseudomonadati</taxon>
        <taxon>Pseudomonadota</taxon>
        <taxon>Alphaproteobacteria</taxon>
        <taxon>Hyphomicrobiales</taxon>
        <taxon>Rhizobiaceae</taxon>
        <taxon>Rhizobium/Agrobacterium group</taxon>
        <taxon>Allorhizobium</taxon>
    </lineage>
</organism>
<gene>
    <name evidence="7" type="ORF">GGQ66_001529</name>
</gene>
<evidence type="ECO:0000256" key="6">
    <source>
        <dbReference type="SAM" id="Phobius"/>
    </source>
</evidence>
<evidence type="ECO:0000313" key="7">
    <source>
        <dbReference type="EMBL" id="MBB4102974.1"/>
    </source>
</evidence>
<keyword evidence="5 6" id="KW-0472">Membrane</keyword>